<dbReference type="STRING" id="153971.AWC19_18960"/>
<reference evidence="1 2" key="1">
    <citation type="submission" date="2016-01" db="EMBL/GenBank/DDBJ databases">
        <title>The new phylogeny of the genus Mycobacterium.</title>
        <authorList>
            <person name="Tarcisio F."/>
            <person name="Conor M."/>
            <person name="Antonella G."/>
            <person name="Elisabetta G."/>
            <person name="Giulia F.S."/>
            <person name="Sara T."/>
            <person name="Anna F."/>
            <person name="Clotilde B."/>
            <person name="Roberto B."/>
            <person name="Veronica D.S."/>
            <person name="Fabio R."/>
            <person name="Monica P."/>
            <person name="Olivier J."/>
            <person name="Enrico T."/>
            <person name="Nicola S."/>
        </authorList>
    </citation>
    <scope>NUCLEOTIDE SEQUENCE [LARGE SCALE GENOMIC DNA]</scope>
    <source>
        <strain evidence="1 2">DSM 44572</strain>
    </source>
</reference>
<name>A0A1X1Z6C8_9MYCO</name>
<keyword evidence="2" id="KW-1185">Reference proteome</keyword>
<proteinExistence type="predicted"/>
<comment type="caution">
    <text evidence="1">The sequence shown here is derived from an EMBL/GenBank/DDBJ whole genome shotgun (WGS) entry which is preliminary data.</text>
</comment>
<dbReference type="AlphaFoldDB" id="A0A1X1Z6C8"/>
<accession>A0A1X1Z6C8</accession>
<gene>
    <name evidence="1" type="ORF">AWC19_18960</name>
</gene>
<organism evidence="1 2">
    <name type="scientific">Mycobacterium palustre</name>
    <dbReference type="NCBI Taxonomy" id="153971"/>
    <lineage>
        <taxon>Bacteria</taxon>
        <taxon>Bacillati</taxon>
        <taxon>Actinomycetota</taxon>
        <taxon>Actinomycetes</taxon>
        <taxon>Mycobacteriales</taxon>
        <taxon>Mycobacteriaceae</taxon>
        <taxon>Mycobacterium</taxon>
        <taxon>Mycobacterium simiae complex</taxon>
    </lineage>
</organism>
<evidence type="ECO:0000313" key="2">
    <source>
        <dbReference type="Proteomes" id="UP000193529"/>
    </source>
</evidence>
<evidence type="ECO:0000313" key="1">
    <source>
        <dbReference type="EMBL" id="ORW18848.1"/>
    </source>
</evidence>
<dbReference type="EMBL" id="LQPJ01000136">
    <property type="protein sequence ID" value="ORW18848.1"/>
    <property type="molecule type" value="Genomic_DNA"/>
</dbReference>
<protein>
    <submittedName>
        <fullName evidence="1">Uncharacterized protein</fullName>
    </submittedName>
</protein>
<sequence>MFCNAGSFPEPLANGFCSGEGPRWFEGLLWLAIACALGGPRHRTLFLLSSTDAHPQRLVGTRLSRVDAAAVTVPGAGLP</sequence>
<dbReference type="Proteomes" id="UP000193529">
    <property type="component" value="Unassembled WGS sequence"/>
</dbReference>